<evidence type="ECO:0000313" key="6">
    <source>
        <dbReference type="EMBL" id="KZE63763.1"/>
    </source>
</evidence>
<dbReference type="NCBIfam" id="TIGR00093">
    <property type="entry name" value="pseudouridine synthase"/>
    <property type="match status" value="1"/>
</dbReference>
<organism evidence="6 7">
    <name type="scientific">Fictibacillus phosphorivorans</name>
    <dbReference type="NCBI Taxonomy" id="1221500"/>
    <lineage>
        <taxon>Bacteria</taxon>
        <taxon>Bacillati</taxon>
        <taxon>Bacillota</taxon>
        <taxon>Bacilli</taxon>
        <taxon>Bacillales</taxon>
        <taxon>Fictibacillaceae</taxon>
        <taxon>Fictibacillus</taxon>
    </lineage>
</organism>
<evidence type="ECO:0000256" key="2">
    <source>
        <dbReference type="ARBA" id="ARBA00023235"/>
    </source>
</evidence>
<keyword evidence="7" id="KW-1185">Reference proteome</keyword>
<evidence type="ECO:0000259" key="5">
    <source>
        <dbReference type="SMART" id="SM00363"/>
    </source>
</evidence>
<dbReference type="InterPro" id="IPR020094">
    <property type="entry name" value="TruA/RsuA/RluB/E/F_N"/>
</dbReference>
<dbReference type="Gene3D" id="3.30.70.580">
    <property type="entry name" value="Pseudouridine synthase I, catalytic domain, N-terminal subdomain"/>
    <property type="match status" value="1"/>
</dbReference>
<evidence type="ECO:0000313" key="7">
    <source>
        <dbReference type="Proteomes" id="UP000076567"/>
    </source>
</evidence>
<dbReference type="RefSeq" id="WP_066244377.1">
    <property type="nucleotide sequence ID" value="NZ_LRFC01000038.1"/>
</dbReference>
<dbReference type="InterPro" id="IPR000748">
    <property type="entry name" value="PsdUridine_synth_RsuA/RluB/E/F"/>
</dbReference>
<gene>
    <name evidence="6" type="ORF">AWM68_11655</name>
</gene>
<dbReference type="Pfam" id="PF01479">
    <property type="entry name" value="S4"/>
    <property type="match status" value="1"/>
</dbReference>
<dbReference type="Pfam" id="PF00849">
    <property type="entry name" value="PseudoU_synth_2"/>
    <property type="match status" value="1"/>
</dbReference>
<dbReference type="InterPro" id="IPR018496">
    <property type="entry name" value="PsdUridine_synth_RsuA/RluB_CS"/>
</dbReference>
<proteinExistence type="inferred from homology"/>
<dbReference type="InterPro" id="IPR050343">
    <property type="entry name" value="RsuA_PseudoU_synthase"/>
</dbReference>
<dbReference type="CDD" id="cd00165">
    <property type="entry name" value="S4"/>
    <property type="match status" value="1"/>
</dbReference>
<comment type="similarity">
    <text evidence="1 4">Belongs to the pseudouridine synthase RsuA family.</text>
</comment>
<evidence type="ECO:0000256" key="4">
    <source>
        <dbReference type="RuleBase" id="RU003887"/>
    </source>
</evidence>
<dbReference type="EMBL" id="LRFC01000038">
    <property type="protein sequence ID" value="KZE63763.1"/>
    <property type="molecule type" value="Genomic_DNA"/>
</dbReference>
<dbReference type="EC" id="5.4.99.-" evidence="4"/>
<dbReference type="PANTHER" id="PTHR47683">
    <property type="entry name" value="PSEUDOURIDINE SYNTHASE FAMILY PROTEIN-RELATED"/>
    <property type="match status" value="1"/>
</dbReference>
<dbReference type="PANTHER" id="PTHR47683:SF2">
    <property type="entry name" value="RNA-BINDING S4 DOMAIN-CONTAINING PROTEIN"/>
    <property type="match status" value="1"/>
</dbReference>
<evidence type="ECO:0000256" key="3">
    <source>
        <dbReference type="PROSITE-ProRule" id="PRU00182"/>
    </source>
</evidence>
<feature type="domain" description="RNA-binding S4" evidence="5">
    <location>
        <begin position="1"/>
        <end position="59"/>
    </location>
</feature>
<dbReference type="OrthoDB" id="9807213at2"/>
<comment type="caution">
    <text evidence="6">The sequence shown here is derived from an EMBL/GenBank/DDBJ whole genome shotgun (WGS) entry which is preliminary data.</text>
</comment>
<dbReference type="InterPro" id="IPR006145">
    <property type="entry name" value="PsdUridine_synth_RsuA/RluA"/>
</dbReference>
<protein>
    <recommendedName>
        <fullName evidence="4">Pseudouridine synthase</fullName>
        <ecNumber evidence="4">5.4.99.-</ecNumber>
    </recommendedName>
</protein>
<dbReference type="Gene3D" id="3.30.70.1560">
    <property type="entry name" value="Alpha-L RNA-binding motif"/>
    <property type="match status" value="1"/>
</dbReference>
<reference evidence="7" key="1">
    <citation type="submission" date="2016-01" db="EMBL/GenBank/DDBJ databases">
        <title>Draft genome of Chromobacterium sp. F49.</title>
        <authorList>
            <person name="Hong K.W."/>
        </authorList>
    </citation>
    <scope>NUCLEOTIDE SEQUENCE [LARGE SCALE GENOMIC DNA]</scope>
    <source>
        <strain evidence="7">P7IIIA</strain>
    </source>
</reference>
<dbReference type="FunFam" id="3.30.70.1560:FF:000002">
    <property type="entry name" value="Pseudouridine synthase"/>
    <property type="match status" value="1"/>
</dbReference>
<dbReference type="PROSITE" id="PS01149">
    <property type="entry name" value="PSI_RSU"/>
    <property type="match status" value="1"/>
</dbReference>
<dbReference type="SMART" id="SM00363">
    <property type="entry name" value="S4"/>
    <property type="match status" value="1"/>
</dbReference>
<dbReference type="GO" id="GO:0120159">
    <property type="term" value="F:rRNA pseudouridine synthase activity"/>
    <property type="evidence" value="ECO:0007669"/>
    <property type="project" value="UniProtKB-ARBA"/>
</dbReference>
<dbReference type="InterPro" id="IPR002942">
    <property type="entry name" value="S4_RNA-bd"/>
</dbReference>
<sequence>MRIHKYISTTGYCSRRETKRLLESGRITVNGETANKDTFVNEGDIVLIDGESLPQKAAAVYVAFNKPVGITSTSNPEIEGNILELVDLPERVFAVGRLDKASQGLILLTNDGEFANRISQADFGHEKEYEVTVDQPITDLFLQKMAQGVPILNTVTKPSKTELVSKYVFRITLTQGLNRQIRRMCKALGYEVEKLERIRIMNIHLHALEVGKWRYLRDEELYELKKCLELL</sequence>
<dbReference type="InterPro" id="IPR042092">
    <property type="entry name" value="PsdUridine_s_RsuA/RluB/E/F_cat"/>
</dbReference>
<dbReference type="InterPro" id="IPR036986">
    <property type="entry name" value="S4_RNA-bd_sf"/>
</dbReference>
<accession>A0A161SY64</accession>
<keyword evidence="3" id="KW-0694">RNA-binding</keyword>
<dbReference type="Proteomes" id="UP000076567">
    <property type="component" value="Unassembled WGS sequence"/>
</dbReference>
<name>A0A161SY64_9BACL</name>
<dbReference type="AlphaFoldDB" id="A0A161SY64"/>
<dbReference type="Gene3D" id="3.10.290.10">
    <property type="entry name" value="RNA-binding S4 domain"/>
    <property type="match status" value="1"/>
</dbReference>
<dbReference type="PROSITE" id="PS50889">
    <property type="entry name" value="S4"/>
    <property type="match status" value="1"/>
</dbReference>
<dbReference type="GO" id="GO:0000455">
    <property type="term" value="P:enzyme-directed rRNA pseudouridine synthesis"/>
    <property type="evidence" value="ECO:0007669"/>
    <property type="project" value="UniProtKB-ARBA"/>
</dbReference>
<dbReference type="SUPFAM" id="SSF55174">
    <property type="entry name" value="Alpha-L RNA-binding motif"/>
    <property type="match status" value="1"/>
</dbReference>
<keyword evidence="2 4" id="KW-0413">Isomerase</keyword>
<dbReference type="InterPro" id="IPR020103">
    <property type="entry name" value="PsdUridine_synth_cat_dom_sf"/>
</dbReference>
<dbReference type="GO" id="GO:0003723">
    <property type="term" value="F:RNA binding"/>
    <property type="evidence" value="ECO:0007669"/>
    <property type="project" value="UniProtKB-KW"/>
</dbReference>
<dbReference type="SUPFAM" id="SSF55120">
    <property type="entry name" value="Pseudouridine synthase"/>
    <property type="match status" value="1"/>
</dbReference>
<evidence type="ECO:0000256" key="1">
    <source>
        <dbReference type="ARBA" id="ARBA00008348"/>
    </source>
</evidence>